<evidence type="ECO:0000256" key="13">
    <source>
        <dbReference type="ARBA" id="ARBA00026227"/>
    </source>
</evidence>
<evidence type="ECO:0000256" key="9">
    <source>
        <dbReference type="ARBA" id="ARBA00023054"/>
    </source>
</evidence>
<accession>A0A0P1KW20</accession>
<dbReference type="EMBL" id="LN890574">
    <property type="protein sequence ID" value="CUS24382.1"/>
    <property type="molecule type" value="Genomic_DNA"/>
</dbReference>
<evidence type="ECO:0000256" key="16">
    <source>
        <dbReference type="ARBA" id="ARBA00075681"/>
    </source>
</evidence>
<dbReference type="GO" id="GO:0000822">
    <property type="term" value="F:inositol hexakisphosphate binding"/>
    <property type="evidence" value="ECO:0007669"/>
    <property type="project" value="TreeGrafter"/>
</dbReference>
<keyword evidence="9" id="KW-0175">Coiled coil</keyword>
<dbReference type="Proteomes" id="UP000236544">
    <property type="component" value="Unassembled WGS sequence"/>
</dbReference>
<evidence type="ECO:0000256" key="5">
    <source>
        <dbReference type="ARBA" id="ARBA00022448"/>
    </source>
</evidence>
<feature type="compositionally biased region" description="Polar residues" evidence="17">
    <location>
        <begin position="87"/>
        <end position="96"/>
    </location>
</feature>
<dbReference type="GO" id="GO:0015031">
    <property type="term" value="P:protein transport"/>
    <property type="evidence" value="ECO:0007669"/>
    <property type="project" value="UniProtKB-KW"/>
</dbReference>
<dbReference type="AlphaFoldDB" id="A0A0P1KW20"/>
<evidence type="ECO:0000256" key="11">
    <source>
        <dbReference type="ARBA" id="ARBA00023136"/>
    </source>
</evidence>
<evidence type="ECO:0000256" key="3">
    <source>
        <dbReference type="ARBA" id="ARBA00004620"/>
    </source>
</evidence>
<comment type="similarity">
    <text evidence="4">Belongs to the GLE1 family.</text>
</comment>
<keyword evidence="12" id="KW-0539">Nucleus</keyword>
<keyword evidence="7" id="KW-0653">Protein transport</keyword>
<evidence type="ECO:0000256" key="12">
    <source>
        <dbReference type="ARBA" id="ARBA00023242"/>
    </source>
</evidence>
<name>A0A0P1KW20_9SACH</name>
<evidence type="ECO:0000256" key="17">
    <source>
        <dbReference type="SAM" id="MobiDB-lite"/>
    </source>
</evidence>
<organism evidence="18 19">
    <name type="scientific">Lachancea quebecensis</name>
    <dbReference type="NCBI Taxonomy" id="1654605"/>
    <lineage>
        <taxon>Eukaryota</taxon>
        <taxon>Fungi</taxon>
        <taxon>Dikarya</taxon>
        <taxon>Ascomycota</taxon>
        <taxon>Saccharomycotina</taxon>
        <taxon>Saccharomycetes</taxon>
        <taxon>Saccharomycetales</taxon>
        <taxon>Saccharomycetaceae</taxon>
        <taxon>Lachancea</taxon>
    </lineage>
</organism>
<dbReference type="Gene3D" id="1.25.40.510">
    <property type="entry name" value="GLE1-like"/>
    <property type="match status" value="1"/>
</dbReference>
<keyword evidence="8" id="KW-0811">Translocation</keyword>
<dbReference type="GO" id="GO:0031369">
    <property type="term" value="F:translation initiation factor binding"/>
    <property type="evidence" value="ECO:0007669"/>
    <property type="project" value="TreeGrafter"/>
</dbReference>
<dbReference type="PANTHER" id="PTHR12960">
    <property type="entry name" value="GLE-1-RELATED"/>
    <property type="match status" value="1"/>
</dbReference>
<keyword evidence="11" id="KW-0472">Membrane</keyword>
<reference evidence="19" key="1">
    <citation type="submission" date="2015-10" db="EMBL/GenBank/DDBJ databases">
        <authorList>
            <person name="Devillers H."/>
        </authorList>
    </citation>
    <scope>NUCLEOTIDE SEQUENCE [LARGE SCALE GENOMIC DNA]</scope>
</reference>
<evidence type="ECO:0000256" key="8">
    <source>
        <dbReference type="ARBA" id="ARBA00023010"/>
    </source>
</evidence>
<proteinExistence type="inferred from homology"/>
<dbReference type="InterPro" id="IPR012476">
    <property type="entry name" value="GLE1"/>
</dbReference>
<evidence type="ECO:0000256" key="1">
    <source>
        <dbReference type="ARBA" id="ARBA00004335"/>
    </source>
</evidence>
<gene>
    <name evidence="18" type="ORF">LAQU0_S16e00430g</name>
</gene>
<sequence length="522" mass="60274">MRFNYEELCNIDCPDWYDEDEYTIIGSDDEHVPQLRLPRRAKRDIVLNDNVGVLDSGLVELINNLDLNSKIPGSGKLKSGVWRRKTTSLSKPNNKPTGPAPANLSHEPEIFLSLRQSLAKSISTKLETLEKDNAERVQEVKNEKERIRKEQQRIEEEQKRRAEEQARIKREEAERQRQKAEMEREQQLEEQRRKEEEQKRLQEERKKQEAIEKKLKAQEEAKKVFGLTDFRKVEDTFKHYKHKIKGIKSEIVEPVKKDANLKSILSKHKRRINPKFGQLTNSEQHLVAISSELSLLVDETKANHLGYQWILNFIAKALVSQAETEVRVKPESALPLGKLALNLLARYPELLDFLMARFVKKCPLVIGFTCNIDSEEGRYKMGWKRAQNDSWEEETSYDERMGGIATLFSVITRLPLPPDIISSQVHPLPIAHSWQMLARFANTPTDLLTNTHFVVLGSWWDAAAAQFVQAYRTQAHKLLRLITNELTNAVAERKYVGAARLRILSEDYETSGTLKSFPEMSA</sequence>
<evidence type="ECO:0000256" key="2">
    <source>
        <dbReference type="ARBA" id="ARBA00004567"/>
    </source>
</evidence>
<comment type="subcellular location">
    <subcellularLocation>
        <location evidence="1">Nucleus membrane</location>
        <topology evidence="1">Peripheral membrane protein</topology>
        <orientation evidence="1">Cytoplasmic side</orientation>
    </subcellularLocation>
    <subcellularLocation>
        <location evidence="3">Nucleus membrane</location>
        <topology evidence="3">Peripheral membrane protein</topology>
        <orientation evidence="3">Nucleoplasmic side</orientation>
    </subcellularLocation>
    <subcellularLocation>
        <location evidence="2">Nucleus</location>
        <location evidence="2">Nuclear pore complex</location>
    </subcellularLocation>
</comment>
<keyword evidence="5" id="KW-0813">Transport</keyword>
<dbReference type="GO" id="GO:0005543">
    <property type="term" value="F:phospholipid binding"/>
    <property type="evidence" value="ECO:0007669"/>
    <property type="project" value="TreeGrafter"/>
</dbReference>
<protein>
    <recommendedName>
        <fullName evidence="13">mRNA export factor GLE1</fullName>
    </recommendedName>
    <alternativeName>
        <fullName evidence="15">Nuclear pore protein GLE1</fullName>
    </alternativeName>
    <alternativeName>
        <fullName evidence="14">Nucleoporin GLE1</fullName>
    </alternativeName>
    <alternativeName>
        <fullName evidence="16">RNA export factor GLE1</fullName>
    </alternativeName>
</protein>
<evidence type="ECO:0000256" key="6">
    <source>
        <dbReference type="ARBA" id="ARBA00022816"/>
    </source>
</evidence>
<evidence type="ECO:0000256" key="4">
    <source>
        <dbReference type="ARBA" id="ARBA00011056"/>
    </source>
</evidence>
<dbReference type="GO" id="GO:0031965">
    <property type="term" value="C:nuclear membrane"/>
    <property type="evidence" value="ECO:0007669"/>
    <property type="project" value="UniProtKB-SubCell"/>
</dbReference>
<dbReference type="InterPro" id="IPR038506">
    <property type="entry name" value="GLE1-like_sf"/>
</dbReference>
<dbReference type="OrthoDB" id="420884at2759"/>
<dbReference type="PANTHER" id="PTHR12960:SF0">
    <property type="entry name" value="MRNA EXPORT FACTOR GLE1"/>
    <property type="match status" value="1"/>
</dbReference>
<dbReference type="GO" id="GO:0005737">
    <property type="term" value="C:cytoplasm"/>
    <property type="evidence" value="ECO:0007669"/>
    <property type="project" value="UniProtKB-ARBA"/>
</dbReference>
<dbReference type="GO" id="GO:0044614">
    <property type="term" value="C:nuclear pore cytoplasmic filaments"/>
    <property type="evidence" value="ECO:0007669"/>
    <property type="project" value="TreeGrafter"/>
</dbReference>
<dbReference type="GO" id="GO:0016973">
    <property type="term" value="P:poly(A)+ mRNA export from nucleus"/>
    <property type="evidence" value="ECO:0007669"/>
    <property type="project" value="InterPro"/>
</dbReference>
<feature type="region of interest" description="Disordered" evidence="17">
    <location>
        <begin position="75"/>
        <end position="105"/>
    </location>
</feature>
<keyword evidence="19" id="KW-1185">Reference proteome</keyword>
<evidence type="ECO:0000313" key="18">
    <source>
        <dbReference type="EMBL" id="CUS24382.1"/>
    </source>
</evidence>
<evidence type="ECO:0000256" key="10">
    <source>
        <dbReference type="ARBA" id="ARBA00023132"/>
    </source>
</evidence>
<feature type="region of interest" description="Disordered" evidence="17">
    <location>
        <begin position="161"/>
        <end position="206"/>
    </location>
</feature>
<evidence type="ECO:0000256" key="15">
    <source>
        <dbReference type="ARBA" id="ARBA00075092"/>
    </source>
</evidence>
<dbReference type="Pfam" id="PF07817">
    <property type="entry name" value="GLE1"/>
    <property type="match status" value="1"/>
</dbReference>
<evidence type="ECO:0000256" key="14">
    <source>
        <dbReference type="ARBA" id="ARBA00029983"/>
    </source>
</evidence>
<evidence type="ECO:0000256" key="7">
    <source>
        <dbReference type="ARBA" id="ARBA00022927"/>
    </source>
</evidence>
<dbReference type="FunFam" id="1.25.40.510:FF:000003">
    <property type="entry name" value="Nucleoporin GLE1"/>
    <property type="match status" value="1"/>
</dbReference>
<keyword evidence="6" id="KW-0509">mRNA transport</keyword>
<keyword evidence="10" id="KW-0906">Nuclear pore complex</keyword>
<evidence type="ECO:0000313" key="19">
    <source>
        <dbReference type="Proteomes" id="UP000236544"/>
    </source>
</evidence>